<keyword evidence="7" id="KW-0460">Magnesium</keyword>
<evidence type="ECO:0000256" key="7">
    <source>
        <dbReference type="ARBA" id="ARBA00022842"/>
    </source>
</evidence>
<evidence type="ECO:0000256" key="2">
    <source>
        <dbReference type="ARBA" id="ARBA00022679"/>
    </source>
</evidence>
<dbReference type="AlphaFoldDB" id="A0A916JM81"/>
<dbReference type="RefSeq" id="WP_258541842.1">
    <property type="nucleotide sequence ID" value="NZ_OU015584.1"/>
</dbReference>
<reference evidence="9" key="1">
    <citation type="submission" date="2021-04" db="EMBL/GenBank/DDBJ databases">
        <authorList>
            <person name="Rodrigo-Torres L."/>
            <person name="Arahal R. D."/>
            <person name="Lucena T."/>
        </authorList>
    </citation>
    <scope>NUCLEOTIDE SEQUENCE</scope>
    <source>
        <strain evidence="9">AS29M-1</strain>
    </source>
</reference>
<dbReference type="GO" id="GO:0046872">
    <property type="term" value="F:metal ion binding"/>
    <property type="evidence" value="ECO:0007669"/>
    <property type="project" value="UniProtKB-KW"/>
</dbReference>
<keyword evidence="6" id="KW-0067">ATP-binding</keyword>
<dbReference type="EMBL" id="OU015584">
    <property type="protein sequence ID" value="CAG5081491.1"/>
    <property type="molecule type" value="Genomic_DNA"/>
</dbReference>
<dbReference type="Proteomes" id="UP000683507">
    <property type="component" value="Chromosome"/>
</dbReference>
<organism evidence="9 10">
    <name type="scientific">Parvicella tangerina</name>
    <dbReference type="NCBI Taxonomy" id="2829795"/>
    <lineage>
        <taxon>Bacteria</taxon>
        <taxon>Pseudomonadati</taxon>
        <taxon>Bacteroidota</taxon>
        <taxon>Flavobacteriia</taxon>
        <taxon>Flavobacteriales</taxon>
        <taxon>Parvicellaceae</taxon>
        <taxon>Parvicella</taxon>
    </lineage>
</organism>
<keyword evidence="5" id="KW-0547">Nucleotide-binding</keyword>
<evidence type="ECO:0000313" key="9">
    <source>
        <dbReference type="EMBL" id="CAG5081491.1"/>
    </source>
</evidence>
<sequence>MSFKEQYKDQLIDLCKRYNVETLYLFGSAQSETMNESSDVDLLVKFKKFNLAKYFQNYIDFKTKLQELFNRKVDLLEEQTLSNPYLIKSINKNKELIYG</sequence>
<dbReference type="PANTHER" id="PTHR33571">
    <property type="entry name" value="SSL8005 PROTEIN"/>
    <property type="match status" value="1"/>
</dbReference>
<keyword evidence="4" id="KW-0479">Metal-binding</keyword>
<dbReference type="KEGG" id="ptan:CRYO30217_01646"/>
<dbReference type="Pfam" id="PF18765">
    <property type="entry name" value="Polbeta"/>
    <property type="match status" value="1"/>
</dbReference>
<evidence type="ECO:0000256" key="4">
    <source>
        <dbReference type="ARBA" id="ARBA00022723"/>
    </source>
</evidence>
<evidence type="ECO:0000256" key="1">
    <source>
        <dbReference type="ARBA" id="ARBA00001946"/>
    </source>
</evidence>
<evidence type="ECO:0000259" key="8">
    <source>
        <dbReference type="Pfam" id="PF18765"/>
    </source>
</evidence>
<dbReference type="InterPro" id="IPR052038">
    <property type="entry name" value="Type-VII_TA_antitoxin"/>
</dbReference>
<protein>
    <recommendedName>
        <fullName evidence="8">Polymerase beta nucleotidyltransferase domain-containing protein</fullName>
    </recommendedName>
</protein>
<keyword evidence="3" id="KW-0548">Nucleotidyltransferase</keyword>
<evidence type="ECO:0000256" key="5">
    <source>
        <dbReference type="ARBA" id="ARBA00022741"/>
    </source>
</evidence>
<dbReference type="GO" id="GO:0016779">
    <property type="term" value="F:nucleotidyltransferase activity"/>
    <property type="evidence" value="ECO:0007669"/>
    <property type="project" value="UniProtKB-KW"/>
</dbReference>
<evidence type="ECO:0000313" key="10">
    <source>
        <dbReference type="Proteomes" id="UP000683507"/>
    </source>
</evidence>
<proteinExistence type="predicted"/>
<keyword evidence="10" id="KW-1185">Reference proteome</keyword>
<evidence type="ECO:0000256" key="3">
    <source>
        <dbReference type="ARBA" id="ARBA00022695"/>
    </source>
</evidence>
<comment type="cofactor">
    <cofactor evidence="1">
        <name>Mg(2+)</name>
        <dbReference type="ChEBI" id="CHEBI:18420"/>
    </cofactor>
</comment>
<feature type="domain" description="Polymerase beta nucleotidyltransferase" evidence="8">
    <location>
        <begin position="10"/>
        <end position="98"/>
    </location>
</feature>
<gene>
    <name evidence="9" type="ORF">CRYO30217_01646</name>
</gene>
<dbReference type="Gene3D" id="3.30.460.10">
    <property type="entry name" value="Beta Polymerase, domain 2"/>
    <property type="match status" value="1"/>
</dbReference>
<dbReference type="GO" id="GO:0005524">
    <property type="term" value="F:ATP binding"/>
    <property type="evidence" value="ECO:0007669"/>
    <property type="project" value="UniProtKB-KW"/>
</dbReference>
<accession>A0A916JM81</accession>
<dbReference type="CDD" id="cd05403">
    <property type="entry name" value="NT_KNTase_like"/>
    <property type="match status" value="1"/>
</dbReference>
<dbReference type="SUPFAM" id="SSF81301">
    <property type="entry name" value="Nucleotidyltransferase"/>
    <property type="match status" value="1"/>
</dbReference>
<keyword evidence="2" id="KW-0808">Transferase</keyword>
<dbReference type="InterPro" id="IPR043519">
    <property type="entry name" value="NT_sf"/>
</dbReference>
<dbReference type="InterPro" id="IPR041633">
    <property type="entry name" value="Polbeta"/>
</dbReference>
<evidence type="ECO:0000256" key="6">
    <source>
        <dbReference type="ARBA" id="ARBA00022840"/>
    </source>
</evidence>
<dbReference type="PANTHER" id="PTHR33571:SF12">
    <property type="entry name" value="BSL3053 PROTEIN"/>
    <property type="match status" value="1"/>
</dbReference>
<name>A0A916JM81_9FLAO</name>